<sequence length="84" mass="9416">MDKQSFEVNLAIDPSQMFGAFGVPPKGSSAPKFSRDDLCRRACSQCIHREVSCRWHLRADQDAFDEDVKAFGIMARSYHASGSF</sequence>
<dbReference type="AlphaFoldDB" id="A0A4C1XE40"/>
<protein>
    <submittedName>
        <fullName evidence="1">Uncharacterized protein</fullName>
    </submittedName>
</protein>
<gene>
    <name evidence="1" type="ORF">EVAR_50852_1</name>
</gene>
<accession>A0A4C1XE40</accession>
<dbReference type="Proteomes" id="UP000299102">
    <property type="component" value="Unassembled WGS sequence"/>
</dbReference>
<evidence type="ECO:0000313" key="1">
    <source>
        <dbReference type="EMBL" id="GBP61370.1"/>
    </source>
</evidence>
<comment type="caution">
    <text evidence="1">The sequence shown here is derived from an EMBL/GenBank/DDBJ whole genome shotgun (WGS) entry which is preliminary data.</text>
</comment>
<reference evidence="1 2" key="1">
    <citation type="journal article" date="2019" name="Commun. Biol.">
        <title>The bagworm genome reveals a unique fibroin gene that provides high tensile strength.</title>
        <authorList>
            <person name="Kono N."/>
            <person name="Nakamura H."/>
            <person name="Ohtoshi R."/>
            <person name="Tomita M."/>
            <person name="Numata K."/>
            <person name="Arakawa K."/>
        </authorList>
    </citation>
    <scope>NUCLEOTIDE SEQUENCE [LARGE SCALE GENOMIC DNA]</scope>
</reference>
<keyword evidence="2" id="KW-1185">Reference proteome</keyword>
<organism evidence="1 2">
    <name type="scientific">Eumeta variegata</name>
    <name type="common">Bagworm moth</name>
    <name type="synonym">Eumeta japonica</name>
    <dbReference type="NCBI Taxonomy" id="151549"/>
    <lineage>
        <taxon>Eukaryota</taxon>
        <taxon>Metazoa</taxon>
        <taxon>Ecdysozoa</taxon>
        <taxon>Arthropoda</taxon>
        <taxon>Hexapoda</taxon>
        <taxon>Insecta</taxon>
        <taxon>Pterygota</taxon>
        <taxon>Neoptera</taxon>
        <taxon>Endopterygota</taxon>
        <taxon>Lepidoptera</taxon>
        <taxon>Glossata</taxon>
        <taxon>Ditrysia</taxon>
        <taxon>Tineoidea</taxon>
        <taxon>Psychidae</taxon>
        <taxon>Oiketicinae</taxon>
        <taxon>Eumeta</taxon>
    </lineage>
</organism>
<proteinExistence type="predicted"/>
<evidence type="ECO:0000313" key="2">
    <source>
        <dbReference type="Proteomes" id="UP000299102"/>
    </source>
</evidence>
<dbReference type="EMBL" id="BGZK01000812">
    <property type="protein sequence ID" value="GBP61370.1"/>
    <property type="molecule type" value="Genomic_DNA"/>
</dbReference>
<name>A0A4C1XE40_EUMVA</name>